<dbReference type="InterPro" id="IPR051681">
    <property type="entry name" value="Ser/Thr_Kinases-Pseudokinases"/>
</dbReference>
<proteinExistence type="predicted"/>
<feature type="compositionally biased region" description="Basic and acidic residues" evidence="5">
    <location>
        <begin position="923"/>
        <end position="933"/>
    </location>
</feature>
<keyword evidence="8" id="KW-1185">Reference proteome</keyword>
<dbReference type="SUPFAM" id="SSF117281">
    <property type="entry name" value="Kelch motif"/>
    <property type="match status" value="1"/>
</dbReference>
<dbReference type="Pfam" id="PF07714">
    <property type="entry name" value="PK_Tyr_Ser-Thr"/>
    <property type="match status" value="1"/>
</dbReference>
<feature type="compositionally biased region" description="Basic residues" evidence="5">
    <location>
        <begin position="704"/>
        <end position="715"/>
    </location>
</feature>
<dbReference type="InterPro" id="IPR055164">
    <property type="entry name" value="EDR1/CTR1/ARMC3-like_pept-like"/>
</dbReference>
<keyword evidence="2" id="KW-0547">Nucleotide-binding</keyword>
<feature type="compositionally biased region" description="Basic residues" evidence="5">
    <location>
        <begin position="791"/>
        <end position="805"/>
    </location>
</feature>
<reference evidence="7" key="1">
    <citation type="submission" date="2022-08" db="EMBL/GenBank/DDBJ databases">
        <title>Novel sulfate-reducing endosymbionts in the free-living metamonad Anaeramoeba.</title>
        <authorList>
            <person name="Jerlstrom-Hultqvist J."/>
            <person name="Cepicka I."/>
            <person name="Gallot-Lavallee L."/>
            <person name="Salas-Leiva D."/>
            <person name="Curtis B.A."/>
            <person name="Zahonova K."/>
            <person name="Pipaliya S."/>
            <person name="Dacks J."/>
            <person name="Roger A.J."/>
        </authorList>
    </citation>
    <scope>NUCLEOTIDE SEQUENCE</scope>
    <source>
        <strain evidence="7">Schooner1</strain>
    </source>
</reference>
<dbReference type="PROSITE" id="PS00108">
    <property type="entry name" value="PROTEIN_KINASE_ST"/>
    <property type="match status" value="1"/>
</dbReference>
<feature type="compositionally biased region" description="Low complexity" evidence="5">
    <location>
        <begin position="721"/>
        <end position="755"/>
    </location>
</feature>
<feature type="compositionally biased region" description="Basic residues" evidence="5">
    <location>
        <begin position="653"/>
        <end position="665"/>
    </location>
</feature>
<feature type="compositionally biased region" description="Basic and acidic residues" evidence="5">
    <location>
        <begin position="885"/>
        <end position="903"/>
    </location>
</feature>
<comment type="caution">
    <text evidence="7">The sequence shown here is derived from an EMBL/GenBank/DDBJ whole genome shotgun (WGS) entry which is preliminary data.</text>
</comment>
<feature type="compositionally biased region" description="Acidic residues" evidence="5">
    <location>
        <begin position="934"/>
        <end position="947"/>
    </location>
</feature>
<evidence type="ECO:0000256" key="3">
    <source>
        <dbReference type="ARBA" id="ARBA00022777"/>
    </source>
</evidence>
<dbReference type="CDD" id="cd13999">
    <property type="entry name" value="STKc_MAP3K-like"/>
    <property type="match status" value="1"/>
</dbReference>
<dbReference type="SUPFAM" id="SSF56112">
    <property type="entry name" value="Protein kinase-like (PK-like)"/>
    <property type="match status" value="1"/>
</dbReference>
<accession>A0ABQ8Z391</accession>
<evidence type="ECO:0000256" key="5">
    <source>
        <dbReference type="SAM" id="MobiDB-lite"/>
    </source>
</evidence>
<feature type="compositionally biased region" description="Low complexity" evidence="5">
    <location>
        <begin position="763"/>
        <end position="778"/>
    </location>
</feature>
<dbReference type="Gene3D" id="3.30.200.20">
    <property type="entry name" value="Phosphorylase Kinase, domain 1"/>
    <property type="match status" value="1"/>
</dbReference>
<dbReference type="InterPro" id="IPR001245">
    <property type="entry name" value="Ser-Thr/Tyr_kinase_cat_dom"/>
</dbReference>
<dbReference type="EMBL" id="JAOAOG010000065">
    <property type="protein sequence ID" value="KAJ6251259.1"/>
    <property type="molecule type" value="Genomic_DNA"/>
</dbReference>
<dbReference type="Pfam" id="PF14381">
    <property type="entry name" value="EDR1_CTR1_ARMC3_pept"/>
    <property type="match status" value="1"/>
</dbReference>
<feature type="compositionally biased region" description="Basic and acidic residues" evidence="5">
    <location>
        <begin position="779"/>
        <end position="790"/>
    </location>
</feature>
<dbReference type="PANTHER" id="PTHR44329">
    <property type="entry name" value="SERINE/THREONINE-PROTEIN KINASE TNNI3K-RELATED"/>
    <property type="match status" value="1"/>
</dbReference>
<sequence>MWSQAKGVGKTPSGRHAHATVVWKKKILFFGGYSKNSKTDTQYFHNDYYTLDTGSLKWSRKRISNAPPPRAGHTFTLLPQASRCILFGGSMSLLDYSNELYQLDFEGGKWYKYPSNQLTPKPRHGHTMNVISKHQMCLFGGYNFSQGDCDFYNDLHLLDFETMNWKEIECTGDVPKSRDKHTLTCIGRDQYLLFGGHNFDQYFSEVHILDVHTQKWILPEIRGRHRPMARDGHTTIEIGDGRILLWGGSSGGENFLKDLWTMDPREMRWRKQEVKGKTPGPRSGHSMDLVDGRIFVFGGLGIGENFYDDLSMLSIGDDVDKFVKKEEGAIGLMKQGEERINHMQIKRSERNNYSKRFSKENYTSSGDEWNTNKKNQYNSESLKTKMLFNQTITTTYIKNPEITSKLYYEENILNFNDIITDGFYDGGRGSSFSSLEKFEEQTISTNDREVLVINAKLDKALENFRNNTVYLLCSISEVRDRILLLSLIVSDFFGGSHNPKIIGLSLNNIGELKESLESNVIPIGHINFGLCKHRAIMFKYLADCHNFIEKDKHLKIPCKLVRGVYAKNNEAEQIGGHVWNIVRLSGNDYVIDVMFEPTILQNRKGWRASKYFRIKREENRVVIAGGSGASLKIDSSIELQKGLTQKKKELERKKKKVKKQRKKKNNKENKNYTLQKKKANFPIGTNKTQKDKKKNLNLKNNLSSKKRKAKTKKKKKNEDFSASNSENLSRSSRSDSGVGFEMKSGSESGFESKSGSGSGSGSGSEPESGSRSGSFSEQKSFEEQVHQEDKKKKKRYKDKKKKKSKSKLEVSNSELESNSENGNDNDDNNQNNNNNNNENISDNDDQDDDGDNNNANDQIMKKKLKKGKRKNKSKKKHRNKKRSKSDRSVLETEKQKKNEEIGIKTEINNIEEKTNVRSTKFNENNHDDDNNIKDDDDDDDDNDDDEESGRGSGDDEGGYNDDIANQDIDDNEEMVSSKQSQNKKQSKKRRHSHTKSKNNNKDNSTEKDRIGKSSTFSNIINNKSKSKKSQSSRKSHSRSKYSLDLKSGFNAKTQEGKITWKISFDELHRINILGVGSIGVVYRSKWLGINVAQKTLFIQDFDEQFMETLKREVSIMSEMRHPNIVQFLGACFEKPNISLVHEFLPKKTLRNVLRDPKFVIDANLAINWAIQIAKGMHFLHHKNVLHGDLKTENILVANDLSLKISDFGLELVKQKTSSITNRGMGSPVFLSPEKLKNEKITKKSDVYSFSIILWEITTRELPFKDLNPIQTALAIVNNQARPDIPQSCPKSLAKLMKECWNEEPKKRPNFEHLYKRLTKISDEIKTMHKKKSKK</sequence>
<dbReference type="Gene3D" id="1.10.510.10">
    <property type="entry name" value="Transferase(Phosphotransferase) domain 1"/>
    <property type="match status" value="1"/>
</dbReference>
<evidence type="ECO:0000256" key="1">
    <source>
        <dbReference type="ARBA" id="ARBA00022679"/>
    </source>
</evidence>
<dbReference type="Gene3D" id="2.120.10.80">
    <property type="entry name" value="Kelch-type beta propeller"/>
    <property type="match status" value="2"/>
</dbReference>
<evidence type="ECO:0000256" key="2">
    <source>
        <dbReference type="ARBA" id="ARBA00022741"/>
    </source>
</evidence>
<dbReference type="PRINTS" id="PR00109">
    <property type="entry name" value="TYRKINASE"/>
</dbReference>
<feature type="compositionally biased region" description="Basic residues" evidence="5">
    <location>
        <begin position="861"/>
        <end position="884"/>
    </location>
</feature>
<dbReference type="InterPro" id="IPR000719">
    <property type="entry name" value="Prot_kinase_dom"/>
</dbReference>
<feature type="compositionally biased region" description="Basic residues" evidence="5">
    <location>
        <begin position="1024"/>
        <end position="1039"/>
    </location>
</feature>
<name>A0ABQ8Z391_9EUKA</name>
<evidence type="ECO:0000256" key="4">
    <source>
        <dbReference type="ARBA" id="ARBA00022840"/>
    </source>
</evidence>
<dbReference type="InterPro" id="IPR015915">
    <property type="entry name" value="Kelch-typ_b-propeller"/>
</dbReference>
<feature type="compositionally biased region" description="Basic residues" evidence="5">
    <location>
        <begin position="984"/>
        <end position="998"/>
    </location>
</feature>
<keyword evidence="1" id="KW-0808">Transferase</keyword>
<feature type="compositionally biased region" description="Low complexity" evidence="5">
    <location>
        <begin position="1012"/>
        <end position="1023"/>
    </location>
</feature>
<feature type="region of interest" description="Disordered" evidence="5">
    <location>
        <begin position="645"/>
        <end position="1041"/>
    </location>
</feature>
<dbReference type="PANTHER" id="PTHR44329:SF288">
    <property type="entry name" value="MITOGEN-ACTIVATED PROTEIN KINASE KINASE KINASE 20"/>
    <property type="match status" value="1"/>
</dbReference>
<keyword evidence="3 7" id="KW-0418">Kinase</keyword>
<dbReference type="GO" id="GO:0016301">
    <property type="term" value="F:kinase activity"/>
    <property type="evidence" value="ECO:0007669"/>
    <property type="project" value="UniProtKB-KW"/>
</dbReference>
<dbReference type="SMART" id="SM00220">
    <property type="entry name" value="S_TKc"/>
    <property type="match status" value="1"/>
</dbReference>
<evidence type="ECO:0000259" key="6">
    <source>
        <dbReference type="PROSITE" id="PS50011"/>
    </source>
</evidence>
<dbReference type="Pfam" id="PF24681">
    <property type="entry name" value="Kelch_KLHDC2_KLHL20_DRC7"/>
    <property type="match status" value="1"/>
</dbReference>
<dbReference type="InterPro" id="IPR011009">
    <property type="entry name" value="Kinase-like_dom_sf"/>
</dbReference>
<evidence type="ECO:0000313" key="8">
    <source>
        <dbReference type="Proteomes" id="UP001150062"/>
    </source>
</evidence>
<keyword evidence="4" id="KW-0067">ATP-binding</keyword>
<evidence type="ECO:0000313" key="7">
    <source>
        <dbReference type="EMBL" id="KAJ6251259.1"/>
    </source>
</evidence>
<feature type="domain" description="Protein kinase" evidence="6">
    <location>
        <begin position="1067"/>
        <end position="1320"/>
    </location>
</feature>
<gene>
    <name evidence="7" type="ORF">M0813_15216</name>
</gene>
<dbReference type="InterPro" id="IPR008271">
    <property type="entry name" value="Ser/Thr_kinase_AS"/>
</dbReference>
<feature type="compositionally biased region" description="Low complexity" evidence="5">
    <location>
        <begin position="809"/>
        <end position="840"/>
    </location>
</feature>
<feature type="compositionally biased region" description="Basic and acidic residues" evidence="5">
    <location>
        <begin position="999"/>
        <end position="1011"/>
    </location>
</feature>
<feature type="compositionally biased region" description="Acidic residues" evidence="5">
    <location>
        <begin position="841"/>
        <end position="851"/>
    </location>
</feature>
<protein>
    <submittedName>
        <fullName evidence="7">Serine/threonine-protein kinase edr1</fullName>
    </submittedName>
</protein>
<dbReference type="PROSITE" id="PS50011">
    <property type="entry name" value="PROTEIN_KINASE_DOM"/>
    <property type="match status" value="1"/>
</dbReference>
<organism evidence="7 8">
    <name type="scientific">Anaeramoeba flamelloides</name>
    <dbReference type="NCBI Taxonomy" id="1746091"/>
    <lineage>
        <taxon>Eukaryota</taxon>
        <taxon>Metamonada</taxon>
        <taxon>Anaeramoebidae</taxon>
        <taxon>Anaeramoeba</taxon>
    </lineage>
</organism>
<dbReference type="Proteomes" id="UP001150062">
    <property type="component" value="Unassembled WGS sequence"/>
</dbReference>